<keyword evidence="6" id="KW-0408">Iron</keyword>
<protein>
    <submittedName>
        <fullName evidence="8">Peroxinectin</fullName>
    </submittedName>
</protein>
<dbReference type="OrthoDB" id="823504at2759"/>
<keyword evidence="4 7" id="KW-0732">Signal</keyword>
<dbReference type="PRINTS" id="PR00457">
    <property type="entry name" value="ANPEROXIDASE"/>
</dbReference>
<dbReference type="FunFam" id="1.10.640.10:FF:000003">
    <property type="entry name" value="chorion peroxidase"/>
    <property type="match status" value="1"/>
</dbReference>
<keyword evidence="3" id="KW-0560">Oxidoreductase</keyword>
<dbReference type="GO" id="GO:0046872">
    <property type="term" value="F:metal ion binding"/>
    <property type="evidence" value="ECO:0007669"/>
    <property type="project" value="UniProtKB-KW"/>
</dbReference>
<evidence type="ECO:0000313" key="8">
    <source>
        <dbReference type="EMBL" id="AWB50958.1"/>
    </source>
</evidence>
<evidence type="ECO:0000256" key="7">
    <source>
        <dbReference type="SAM" id="SignalP"/>
    </source>
</evidence>
<feature type="binding site" description="axial binding residue" evidence="6">
    <location>
        <position position="535"/>
    </location>
    <ligand>
        <name>heme b</name>
        <dbReference type="ChEBI" id="CHEBI:60344"/>
    </ligand>
    <ligandPart>
        <name>Fe</name>
        <dbReference type="ChEBI" id="CHEBI:18248"/>
    </ligandPart>
</feature>
<evidence type="ECO:0000256" key="5">
    <source>
        <dbReference type="ARBA" id="ARBA00023180"/>
    </source>
</evidence>
<dbReference type="PROSITE" id="PS50292">
    <property type="entry name" value="PEROXIDASE_3"/>
    <property type="match status" value="1"/>
</dbReference>
<evidence type="ECO:0000256" key="2">
    <source>
        <dbReference type="ARBA" id="ARBA00022525"/>
    </source>
</evidence>
<name>A0A2S0UT15_PORTR</name>
<keyword evidence="2" id="KW-0964">Secreted</keyword>
<dbReference type="InterPro" id="IPR010255">
    <property type="entry name" value="Haem_peroxidase_sf"/>
</dbReference>
<feature type="chain" id="PRO_5015409638" evidence="7">
    <location>
        <begin position="20"/>
        <end position="778"/>
    </location>
</feature>
<evidence type="ECO:0000256" key="3">
    <source>
        <dbReference type="ARBA" id="ARBA00022559"/>
    </source>
</evidence>
<comment type="subcellular location">
    <subcellularLocation>
        <location evidence="1">Secreted</location>
    </subcellularLocation>
</comment>
<evidence type="ECO:0000256" key="1">
    <source>
        <dbReference type="ARBA" id="ARBA00004613"/>
    </source>
</evidence>
<feature type="signal peptide" evidence="7">
    <location>
        <begin position="1"/>
        <end position="19"/>
    </location>
</feature>
<dbReference type="InterPro" id="IPR019791">
    <property type="entry name" value="Haem_peroxidase_animal"/>
</dbReference>
<dbReference type="PANTHER" id="PTHR11475:SF4">
    <property type="entry name" value="CHORION PEROXIDASE"/>
    <property type="match status" value="1"/>
</dbReference>
<keyword evidence="6" id="KW-0349">Heme</keyword>
<keyword evidence="5" id="KW-0325">Glycoprotein</keyword>
<accession>A0A2S0UT15</accession>
<dbReference type="AlphaFoldDB" id="A0A2S0UT15"/>
<evidence type="ECO:0000256" key="4">
    <source>
        <dbReference type="ARBA" id="ARBA00022729"/>
    </source>
</evidence>
<dbReference type="CDD" id="cd09823">
    <property type="entry name" value="peroxinectin_like"/>
    <property type="match status" value="1"/>
</dbReference>
<evidence type="ECO:0000256" key="6">
    <source>
        <dbReference type="PIRSR" id="PIRSR619791-2"/>
    </source>
</evidence>
<dbReference type="GO" id="GO:0005576">
    <property type="term" value="C:extracellular region"/>
    <property type="evidence" value="ECO:0007669"/>
    <property type="project" value="UniProtKB-SubCell"/>
</dbReference>
<dbReference type="GO" id="GO:0006979">
    <property type="term" value="P:response to oxidative stress"/>
    <property type="evidence" value="ECO:0007669"/>
    <property type="project" value="InterPro"/>
</dbReference>
<dbReference type="GO" id="GO:0020037">
    <property type="term" value="F:heme binding"/>
    <property type="evidence" value="ECO:0007669"/>
    <property type="project" value="InterPro"/>
</dbReference>
<keyword evidence="6" id="KW-0479">Metal-binding</keyword>
<dbReference type="SUPFAM" id="SSF48113">
    <property type="entry name" value="Heme-dependent peroxidases"/>
    <property type="match status" value="1"/>
</dbReference>
<dbReference type="Gene3D" id="1.10.640.10">
    <property type="entry name" value="Haem peroxidase domain superfamily, animal type"/>
    <property type="match status" value="1"/>
</dbReference>
<organism evidence="8">
    <name type="scientific">Portunus trituberculatus</name>
    <name type="common">Swimming crab</name>
    <name type="synonym">Neptunus trituberculatus</name>
    <dbReference type="NCBI Taxonomy" id="210409"/>
    <lineage>
        <taxon>Eukaryota</taxon>
        <taxon>Metazoa</taxon>
        <taxon>Ecdysozoa</taxon>
        <taxon>Arthropoda</taxon>
        <taxon>Crustacea</taxon>
        <taxon>Multicrustacea</taxon>
        <taxon>Malacostraca</taxon>
        <taxon>Eumalacostraca</taxon>
        <taxon>Eucarida</taxon>
        <taxon>Decapoda</taxon>
        <taxon>Pleocyemata</taxon>
        <taxon>Brachyura</taxon>
        <taxon>Eubrachyura</taxon>
        <taxon>Portunoidea</taxon>
        <taxon>Portunidae</taxon>
        <taxon>Portuninae</taxon>
        <taxon>Portunus</taxon>
    </lineage>
</organism>
<dbReference type="InterPro" id="IPR037120">
    <property type="entry name" value="Haem_peroxidase_sf_animal"/>
</dbReference>
<dbReference type="PANTHER" id="PTHR11475">
    <property type="entry name" value="OXIDASE/PEROXIDASE"/>
    <property type="match status" value="1"/>
</dbReference>
<keyword evidence="3" id="KW-0575">Peroxidase</keyword>
<sequence length="778" mass="85909">MKGLLFLTVVVVTAGLVAGQFGFPGASTGDGCNCQPPNYCAIDFGRIGRGCELSDGSQGVCCPAAGSGPSGPSSFGTRSSGMLNVNTRNAFAASRPGVAESQLEVGVRAGVAAVDSLAALEQSIVQSSSFLRRGTPESNHVHQSRIRQSARDMDKRAWAIVMASSNVMQNEGLTSSQGGLGLRNVRVSETSLRDRCPPTVTCRDPRSKYRTADGSCNNLQNAAFGQSNTPAQRILPPIYEDGVAGFRVTGEDGSPLPNVRRISSSIMVDINEPDTTFTLSVMQWAQFMDHDFAHIPFPSLENGQGIDCCPEDPNTPLHPRCQPIDISGDPFFSRFRRKCMNFVRSMLAVGPAEACTFGFAEQLNQLTHWIDGSNVYGSDENEQRAVRSFRNGLLKTSRGNMLPINPEQQGGECEAELRNAKCFLAGESRVNEQPGLTVIHTIWLREHNRVASELQQLNPQWSDEEVFQEARRIVIAEMQHITFNEWLPIIIGPQFVQAFGIQASPPGSGFSNDYDPSINPNMNNEFSTAAFRFGHSLVQGKINLIGRDGSLSSVLLRNNFNSPHLIQNEGRFDDLVRTLVQFPSQSFDNFVTQDLSNHLFQTPEFDFGMDLMSINIHRGRDHAIATYNSMREACGLRRAVNFDDLSDQIIPPLINRLKDLYKSVEDIDLFAGGMSETPLDGGLLGWTFTCIVGDQYTRLRKADRFFYDLGGQTGSFREDQLDELRKSSWARILCDNSELTAMQPLAFQLPTHKLNRPRSCQTLSIPRVDLRAWRGGRK</sequence>
<reference evidence="8" key="1">
    <citation type="submission" date="2017-05" db="EMBL/GenBank/DDBJ databases">
        <title>Molecular cloning and characterization of peroxinectin gene in swimming crab, Portunus trituberculatus.</title>
        <authorList>
            <person name="Bi K."/>
            <person name="Zhang X."/>
            <person name="Yan B."/>
        </authorList>
    </citation>
    <scope>NUCLEOTIDE SEQUENCE</scope>
</reference>
<dbReference type="EMBL" id="MF118603">
    <property type="protein sequence ID" value="AWB50958.1"/>
    <property type="molecule type" value="mRNA"/>
</dbReference>
<dbReference type="Pfam" id="PF03098">
    <property type="entry name" value="An_peroxidase"/>
    <property type="match status" value="1"/>
</dbReference>
<dbReference type="GO" id="GO:0004601">
    <property type="term" value="F:peroxidase activity"/>
    <property type="evidence" value="ECO:0007669"/>
    <property type="project" value="UniProtKB-KW"/>
</dbReference>
<proteinExistence type="evidence at transcript level"/>